<dbReference type="PROSITE" id="PS01124">
    <property type="entry name" value="HTH_ARAC_FAMILY_2"/>
    <property type="match status" value="1"/>
</dbReference>
<keyword evidence="1" id="KW-0805">Transcription regulation</keyword>
<sequence length="303" mass="35334">MAKKAPLRLNTIHDYHRFRGLPMPEHPLISLINFSAITLTADEPQSLVFGFYTLALRRHSGAAFKYGQQEYDYKAGVMLFMAPEQVFGIQTYNNEPPSGWLLMIHPDFLWNTPLAHTIKQYAFFDYAVHEGLCLSQKEECYIIDLLKIIQREYHHQIDSFSHKIMIAQLELLLAYSARYYNRQFLTRRHVHHKLVTKLEMLLNDYFEKRPITDRAALTVQQVAAQLHVSPNYLSGLLKRTTGLSTQQHIQNKIIEKAKERLSTTDLSVSEIAYELGFEYAQSFNKLFKKKTDISPLTFRQSFK</sequence>
<evidence type="ECO:0000256" key="2">
    <source>
        <dbReference type="ARBA" id="ARBA00023125"/>
    </source>
</evidence>
<evidence type="ECO:0000256" key="1">
    <source>
        <dbReference type="ARBA" id="ARBA00023015"/>
    </source>
</evidence>
<keyword evidence="3" id="KW-0804">Transcription</keyword>
<keyword evidence="2" id="KW-0238">DNA-binding</keyword>
<accession>A0ABP9BIZ1</accession>
<dbReference type="SMART" id="SM00342">
    <property type="entry name" value="HTH_ARAC"/>
    <property type="match status" value="1"/>
</dbReference>
<dbReference type="PANTHER" id="PTHR43280:SF32">
    <property type="entry name" value="TRANSCRIPTIONAL REGULATORY PROTEIN"/>
    <property type="match status" value="1"/>
</dbReference>
<gene>
    <name evidence="5" type="ORF">GCM10023231_24490</name>
</gene>
<protein>
    <submittedName>
        <fullName evidence="5">Helix-turn-helix domain-containing protein</fullName>
    </submittedName>
</protein>
<name>A0ABP9BIZ1_9SPHI</name>
<evidence type="ECO:0000259" key="4">
    <source>
        <dbReference type="PROSITE" id="PS01124"/>
    </source>
</evidence>
<dbReference type="InterPro" id="IPR018060">
    <property type="entry name" value="HTH_AraC"/>
</dbReference>
<feature type="domain" description="HTH araC/xylS-type" evidence="4">
    <location>
        <begin position="196"/>
        <end position="301"/>
    </location>
</feature>
<dbReference type="Proteomes" id="UP001501411">
    <property type="component" value="Unassembled WGS sequence"/>
</dbReference>
<organism evidence="5 6">
    <name type="scientific">Olivibacter ginsenosidimutans</name>
    <dbReference type="NCBI Taxonomy" id="1176537"/>
    <lineage>
        <taxon>Bacteria</taxon>
        <taxon>Pseudomonadati</taxon>
        <taxon>Bacteroidota</taxon>
        <taxon>Sphingobacteriia</taxon>
        <taxon>Sphingobacteriales</taxon>
        <taxon>Sphingobacteriaceae</taxon>
        <taxon>Olivibacter</taxon>
    </lineage>
</organism>
<evidence type="ECO:0000313" key="6">
    <source>
        <dbReference type="Proteomes" id="UP001501411"/>
    </source>
</evidence>
<dbReference type="Gene3D" id="1.10.10.60">
    <property type="entry name" value="Homeodomain-like"/>
    <property type="match status" value="1"/>
</dbReference>
<dbReference type="EMBL" id="BAABIQ010000036">
    <property type="protein sequence ID" value="GAA4795181.1"/>
    <property type="molecule type" value="Genomic_DNA"/>
</dbReference>
<comment type="caution">
    <text evidence="5">The sequence shown here is derived from an EMBL/GenBank/DDBJ whole genome shotgun (WGS) entry which is preliminary data.</text>
</comment>
<evidence type="ECO:0000256" key="3">
    <source>
        <dbReference type="ARBA" id="ARBA00023163"/>
    </source>
</evidence>
<dbReference type="InterPro" id="IPR009057">
    <property type="entry name" value="Homeodomain-like_sf"/>
</dbReference>
<evidence type="ECO:0000313" key="5">
    <source>
        <dbReference type="EMBL" id="GAA4795181.1"/>
    </source>
</evidence>
<dbReference type="SUPFAM" id="SSF46689">
    <property type="entry name" value="Homeodomain-like"/>
    <property type="match status" value="1"/>
</dbReference>
<keyword evidence="6" id="KW-1185">Reference proteome</keyword>
<dbReference type="Pfam" id="PF12833">
    <property type="entry name" value="HTH_18"/>
    <property type="match status" value="1"/>
</dbReference>
<dbReference type="RefSeq" id="WP_345232077.1">
    <property type="nucleotide sequence ID" value="NZ_BAABIQ010000036.1"/>
</dbReference>
<dbReference type="PANTHER" id="PTHR43280">
    <property type="entry name" value="ARAC-FAMILY TRANSCRIPTIONAL REGULATOR"/>
    <property type="match status" value="1"/>
</dbReference>
<reference evidence="6" key="1">
    <citation type="journal article" date="2019" name="Int. J. Syst. Evol. Microbiol.">
        <title>The Global Catalogue of Microorganisms (GCM) 10K type strain sequencing project: providing services to taxonomists for standard genome sequencing and annotation.</title>
        <authorList>
            <consortium name="The Broad Institute Genomics Platform"/>
            <consortium name="The Broad Institute Genome Sequencing Center for Infectious Disease"/>
            <person name="Wu L."/>
            <person name="Ma J."/>
        </authorList>
    </citation>
    <scope>NUCLEOTIDE SEQUENCE [LARGE SCALE GENOMIC DNA]</scope>
    <source>
        <strain evidence="6">JCM 18200</strain>
    </source>
</reference>
<proteinExistence type="predicted"/>